<keyword evidence="1" id="KW-0812">Transmembrane</keyword>
<comment type="caution">
    <text evidence="1">Lacks conserved residue(s) required for the propagation of feature annotation.</text>
</comment>
<evidence type="ECO:0000313" key="2">
    <source>
        <dbReference type="EMBL" id="EYU17557.1"/>
    </source>
</evidence>
<comment type="similarity">
    <text evidence="1">Belongs to the DP1 family.</text>
</comment>
<dbReference type="eggNOG" id="KOG1726">
    <property type="taxonomic scope" value="Eukaryota"/>
</dbReference>
<evidence type="ECO:0000313" key="3">
    <source>
        <dbReference type="Proteomes" id="UP000030748"/>
    </source>
</evidence>
<dbReference type="PANTHER" id="PTHR12300">
    <property type="entry name" value="HVA22-LIKE PROTEINS"/>
    <property type="match status" value="1"/>
</dbReference>
<reference evidence="2 3" key="1">
    <citation type="journal article" date="2013" name="Proc. Natl. Acad. Sci. U.S.A.">
        <title>Fine-scale variation in meiotic recombination in Mimulus inferred from population shotgun sequencing.</title>
        <authorList>
            <person name="Hellsten U."/>
            <person name="Wright K.M."/>
            <person name="Jenkins J."/>
            <person name="Shu S."/>
            <person name="Yuan Y."/>
            <person name="Wessler S.R."/>
            <person name="Schmutz J."/>
            <person name="Willis J.H."/>
            <person name="Rokhsar D.S."/>
        </authorList>
    </citation>
    <scope>NUCLEOTIDE SEQUENCE [LARGE SCALE GENOMIC DNA]</scope>
    <source>
        <strain evidence="3">cv. DUN x IM62</strain>
    </source>
</reference>
<keyword evidence="1" id="KW-1133">Transmembrane helix</keyword>
<comment type="subcellular location">
    <subcellularLocation>
        <location evidence="1">Membrane</location>
        <topology evidence="1">Multi-pass membrane protein</topology>
    </subcellularLocation>
</comment>
<proteinExistence type="inferred from homology"/>
<keyword evidence="3" id="KW-1185">Reference proteome</keyword>
<name>A0A022PN42_ERYGU</name>
<accession>A0A022PN42</accession>
<dbReference type="GO" id="GO:0016020">
    <property type="term" value="C:membrane"/>
    <property type="evidence" value="ECO:0007669"/>
    <property type="project" value="UniProtKB-SubCell"/>
</dbReference>
<gene>
    <name evidence="2" type="ORF">MIMGU_mgv1a020973mg</name>
</gene>
<dbReference type="AlphaFoldDB" id="A0A022PN42"/>
<dbReference type="EMBL" id="KI632373">
    <property type="protein sequence ID" value="EYU17557.1"/>
    <property type="molecule type" value="Genomic_DNA"/>
</dbReference>
<dbReference type="Pfam" id="PF03134">
    <property type="entry name" value="TB2_DP1_HVA22"/>
    <property type="match status" value="1"/>
</dbReference>
<organism evidence="2 3">
    <name type="scientific">Erythranthe guttata</name>
    <name type="common">Yellow monkey flower</name>
    <name type="synonym">Mimulus guttatus</name>
    <dbReference type="NCBI Taxonomy" id="4155"/>
    <lineage>
        <taxon>Eukaryota</taxon>
        <taxon>Viridiplantae</taxon>
        <taxon>Streptophyta</taxon>
        <taxon>Embryophyta</taxon>
        <taxon>Tracheophyta</taxon>
        <taxon>Spermatophyta</taxon>
        <taxon>Magnoliopsida</taxon>
        <taxon>eudicotyledons</taxon>
        <taxon>Gunneridae</taxon>
        <taxon>Pentapetalae</taxon>
        <taxon>asterids</taxon>
        <taxon>lamiids</taxon>
        <taxon>Lamiales</taxon>
        <taxon>Phrymaceae</taxon>
        <taxon>Erythranthe</taxon>
    </lineage>
</organism>
<protein>
    <recommendedName>
        <fullName evidence="1">HVA22-like protein</fullName>
    </recommendedName>
</protein>
<dbReference type="PhylomeDB" id="A0A022PN42"/>
<dbReference type="InterPro" id="IPR004345">
    <property type="entry name" value="TB2_DP1_HVA22"/>
</dbReference>
<dbReference type="Proteomes" id="UP000030748">
    <property type="component" value="Unassembled WGS sequence"/>
</dbReference>
<dbReference type="PANTHER" id="PTHR12300:SF117">
    <property type="entry name" value="LP05237P-RELATED"/>
    <property type="match status" value="1"/>
</dbReference>
<feature type="transmembrane region" description="Helical" evidence="1">
    <location>
        <begin position="79"/>
        <end position="98"/>
    </location>
</feature>
<keyword evidence="1" id="KW-0472">Membrane</keyword>
<sequence>MRRCNYFRHRKACSVVRLVRPGRKPWWHGRPFKKVLKGDKNPKHLIEMLKRFILGFVYPAFECFKIVEMNKPDVEQLRFWCKYWILVVVLTVVEKITLFLNTWFPIYGGAKLALFVYLCSRRTKVTTHAYEFFRTHVGKHEPLVNHVLLELKTRGAEKLLFYRKKTRIDEKIRRYVIPSNDTNVRNGSSEDKDVSTASNEQTIPTTTNLARINLQNETNEEAFNHEEIGKSIKPLVGKPIYNASTTFFTSRSKQVSGFFTSINRRTKNYPHSPQPFTKRRTVYTFRMLPLLVGP</sequence>
<evidence type="ECO:0000256" key="1">
    <source>
        <dbReference type="RuleBase" id="RU362006"/>
    </source>
</evidence>